<dbReference type="AlphaFoldDB" id="A0A318LBG6"/>
<sequence length="201" mass="21819">MCMRSHLASDIETFANVLCEQAGGVLWVKLNRTRVLNAIDSVMAAQLREVWSLAQQDPDVHTIVLSAAGVEAFCIGFDRTDPPKPVFDAVPISPKECGVDKRVIVTVNGIACRESFRFLRDADMVIAAQNASFFEPCVTDDLAGRPPLSVDWGSAVRTLCGDEPTMRNPLTALQAQQRGLVREVVPLASLRAAAARLVEAD</sequence>
<dbReference type="InterPro" id="IPR001753">
    <property type="entry name" value="Enoyl-CoA_hydra/iso"/>
</dbReference>
<gene>
    <name evidence="2" type="ORF">BA062_32495</name>
</gene>
<evidence type="ECO:0000313" key="3">
    <source>
        <dbReference type="Proteomes" id="UP000247892"/>
    </source>
</evidence>
<dbReference type="SUPFAM" id="SSF52096">
    <property type="entry name" value="ClpP/crotonase"/>
    <property type="match status" value="1"/>
</dbReference>
<comment type="caution">
    <text evidence="2">The sequence shown here is derived from an EMBL/GenBank/DDBJ whole genome shotgun (WGS) entry which is preliminary data.</text>
</comment>
<dbReference type="Pfam" id="PF00378">
    <property type="entry name" value="ECH_1"/>
    <property type="match status" value="1"/>
</dbReference>
<comment type="similarity">
    <text evidence="1">Belongs to the enoyl-CoA hydratase/isomerase family.</text>
</comment>
<proteinExistence type="inferred from homology"/>
<reference evidence="2 3" key="1">
    <citation type="submission" date="2016-07" db="EMBL/GenBank/DDBJ databases">
        <title>Draft genome sequence of Prauserella sp. YIM 121212, isolated from alkaline soil.</title>
        <authorList>
            <person name="Ruckert C."/>
            <person name="Albersmeier A."/>
            <person name="Jiang C.-L."/>
            <person name="Jiang Y."/>
            <person name="Kalinowski J."/>
            <person name="Schneider O."/>
            <person name="Winkler A."/>
            <person name="Zotchev S.B."/>
        </authorList>
    </citation>
    <scope>NUCLEOTIDE SEQUENCE [LARGE SCALE GENOMIC DNA]</scope>
    <source>
        <strain evidence="2 3">YIM 121212</strain>
    </source>
</reference>
<accession>A0A318LBG6</accession>
<dbReference type="Proteomes" id="UP000247892">
    <property type="component" value="Unassembled WGS sequence"/>
</dbReference>
<name>A0A318LBG6_9PSEU</name>
<evidence type="ECO:0000313" key="2">
    <source>
        <dbReference type="EMBL" id="PXY20549.1"/>
    </source>
</evidence>
<dbReference type="OrthoDB" id="153350at2"/>
<dbReference type="PANTHER" id="PTHR43802:SF1">
    <property type="entry name" value="IP11341P-RELATED"/>
    <property type="match status" value="1"/>
</dbReference>
<dbReference type="EMBL" id="MASU01000016">
    <property type="protein sequence ID" value="PXY20549.1"/>
    <property type="molecule type" value="Genomic_DNA"/>
</dbReference>
<dbReference type="CDD" id="cd06558">
    <property type="entry name" value="crotonase-like"/>
    <property type="match status" value="1"/>
</dbReference>
<dbReference type="InterPro" id="IPR029045">
    <property type="entry name" value="ClpP/crotonase-like_dom_sf"/>
</dbReference>
<evidence type="ECO:0000256" key="1">
    <source>
        <dbReference type="ARBA" id="ARBA00005254"/>
    </source>
</evidence>
<dbReference type="Gene3D" id="3.90.226.10">
    <property type="entry name" value="2-enoyl-CoA Hydratase, Chain A, domain 1"/>
    <property type="match status" value="1"/>
</dbReference>
<keyword evidence="3" id="KW-1185">Reference proteome</keyword>
<organism evidence="2 3">
    <name type="scientific">Prauserella flavalba</name>
    <dbReference type="NCBI Taxonomy" id="1477506"/>
    <lineage>
        <taxon>Bacteria</taxon>
        <taxon>Bacillati</taxon>
        <taxon>Actinomycetota</taxon>
        <taxon>Actinomycetes</taxon>
        <taxon>Pseudonocardiales</taxon>
        <taxon>Pseudonocardiaceae</taxon>
        <taxon>Prauserella</taxon>
    </lineage>
</organism>
<protein>
    <submittedName>
        <fullName evidence="2">Enoyl-CoA hydratase</fullName>
    </submittedName>
</protein>
<dbReference type="GO" id="GO:0003824">
    <property type="term" value="F:catalytic activity"/>
    <property type="evidence" value="ECO:0007669"/>
    <property type="project" value="UniProtKB-ARBA"/>
</dbReference>
<dbReference type="PANTHER" id="PTHR43802">
    <property type="entry name" value="ENOYL-COA HYDRATASE"/>
    <property type="match status" value="1"/>
</dbReference>